<dbReference type="Pfam" id="PF04773">
    <property type="entry name" value="FecR"/>
    <property type="match status" value="1"/>
</dbReference>
<dbReference type="EMBL" id="QPMM01000007">
    <property type="protein sequence ID" value="RFS21777.1"/>
    <property type="molecule type" value="Genomic_DNA"/>
</dbReference>
<accession>A0A3E1Y8P1</accession>
<comment type="caution">
    <text evidence="3">The sequence shown here is derived from an EMBL/GenBank/DDBJ whole genome shotgun (WGS) entry which is preliminary data.</text>
</comment>
<evidence type="ECO:0000259" key="1">
    <source>
        <dbReference type="Pfam" id="PF04773"/>
    </source>
</evidence>
<dbReference type="Gene3D" id="2.60.120.1440">
    <property type="match status" value="1"/>
</dbReference>
<dbReference type="FunFam" id="2.60.120.1440:FF:000001">
    <property type="entry name" value="Putative anti-sigma factor"/>
    <property type="match status" value="1"/>
</dbReference>
<dbReference type="OrthoDB" id="641696at2"/>
<dbReference type="RefSeq" id="WP_116976330.1">
    <property type="nucleotide sequence ID" value="NZ_QPMM01000007.1"/>
</dbReference>
<dbReference type="InterPro" id="IPR012373">
    <property type="entry name" value="Ferrdict_sens_TM"/>
</dbReference>
<dbReference type="Pfam" id="PF16344">
    <property type="entry name" value="FecR_C"/>
    <property type="match status" value="1"/>
</dbReference>
<dbReference type="PANTHER" id="PTHR30273">
    <property type="entry name" value="PERIPLASMIC SIGNAL SENSOR AND SIGMA FACTOR ACTIVATOR FECR-RELATED"/>
    <property type="match status" value="1"/>
</dbReference>
<dbReference type="Gene3D" id="3.55.50.30">
    <property type="match status" value="1"/>
</dbReference>
<keyword evidence="4" id="KW-1185">Reference proteome</keyword>
<dbReference type="InterPro" id="IPR032508">
    <property type="entry name" value="FecR_C"/>
</dbReference>
<organism evidence="3 4">
    <name type="scientific">Chitinophaga silvatica</name>
    <dbReference type="NCBI Taxonomy" id="2282649"/>
    <lineage>
        <taxon>Bacteria</taxon>
        <taxon>Pseudomonadati</taxon>
        <taxon>Bacteroidota</taxon>
        <taxon>Chitinophagia</taxon>
        <taxon>Chitinophagales</taxon>
        <taxon>Chitinophagaceae</taxon>
        <taxon>Chitinophaga</taxon>
    </lineage>
</organism>
<dbReference type="GO" id="GO:0016989">
    <property type="term" value="F:sigma factor antagonist activity"/>
    <property type="evidence" value="ECO:0007669"/>
    <property type="project" value="TreeGrafter"/>
</dbReference>
<feature type="domain" description="Protein FecR C-terminal" evidence="2">
    <location>
        <begin position="327"/>
        <end position="393"/>
    </location>
</feature>
<evidence type="ECO:0000259" key="2">
    <source>
        <dbReference type="Pfam" id="PF16344"/>
    </source>
</evidence>
<dbReference type="InterPro" id="IPR006860">
    <property type="entry name" value="FecR"/>
</dbReference>
<proteinExistence type="predicted"/>
<evidence type="ECO:0000313" key="4">
    <source>
        <dbReference type="Proteomes" id="UP000260644"/>
    </source>
</evidence>
<reference evidence="3 4" key="1">
    <citation type="submission" date="2018-07" db="EMBL/GenBank/DDBJ databases">
        <title>Chitinophaga K2CV101002-2 sp. nov., isolated from a monsoon evergreen broad-leaved forest soil.</title>
        <authorList>
            <person name="Lv Y."/>
        </authorList>
    </citation>
    <scope>NUCLEOTIDE SEQUENCE [LARGE SCALE GENOMIC DNA]</scope>
    <source>
        <strain evidence="3 4">GDMCC 1.1288</strain>
    </source>
</reference>
<dbReference type="AlphaFoldDB" id="A0A3E1Y8P1"/>
<name>A0A3E1Y8P1_9BACT</name>
<feature type="domain" description="FecR protein" evidence="1">
    <location>
        <begin position="188"/>
        <end position="283"/>
    </location>
</feature>
<dbReference type="PANTHER" id="PTHR30273:SF2">
    <property type="entry name" value="PROTEIN FECR"/>
    <property type="match status" value="1"/>
</dbReference>
<gene>
    <name evidence="3" type="ORF">DVR12_14040</name>
</gene>
<dbReference type="Proteomes" id="UP000260644">
    <property type="component" value="Unassembled WGS sequence"/>
</dbReference>
<protein>
    <submittedName>
        <fullName evidence="3">FecR family protein</fullName>
    </submittedName>
</protein>
<evidence type="ECO:0000313" key="3">
    <source>
        <dbReference type="EMBL" id="RFS21777.1"/>
    </source>
</evidence>
<sequence length="396" mass="44294">MTEYNNYIAKLIGKYLEDSLSAEEHIELTEWINASDNNRHLFTEMTDKQQLTTHLQRIYAYDSDRIAQKISAKIPAFGDPKIVELQPVSFLKKWGWAAAVAVLVLGGTYYYRVHTKEQPTNLATNQSPIMPGQQGAILTLADGRQVVLDTLSGGLIASQNGASIVLADGKLVYDPTSAGNAEVQYNIMTTPKGRQFELTLPDGTKVWLNAASTIRYPTAFTGKERKVTVSGEVYFEVIRDADKPFFVSIDNKAAIEVLGTSFNVNAYENEHSIQTTLVNGSVRVGVPIANQSKILNPGQQATIVNKQITVAEIKDLDKILAWKYGLFNFDGANLEEVMRQLERWYNIEVVYENGIPNTRFIGEMSRQIPLTDLLDILKKTEVDFRVEGRKLIVLNK</sequence>